<accession>A0A2H3ANY4</accession>
<reference evidence="2" key="1">
    <citation type="journal article" date="2017" name="Nat. Ecol. Evol.">
        <title>Genome expansion and lineage-specific genetic innovations in the forest pathogenic fungi Armillaria.</title>
        <authorList>
            <person name="Sipos G."/>
            <person name="Prasanna A.N."/>
            <person name="Walter M.C."/>
            <person name="O'Connor E."/>
            <person name="Balint B."/>
            <person name="Krizsan K."/>
            <person name="Kiss B."/>
            <person name="Hess J."/>
            <person name="Varga T."/>
            <person name="Slot J."/>
            <person name="Riley R."/>
            <person name="Boka B."/>
            <person name="Rigling D."/>
            <person name="Barry K."/>
            <person name="Lee J."/>
            <person name="Mihaltcheva S."/>
            <person name="LaButti K."/>
            <person name="Lipzen A."/>
            <person name="Waldron R."/>
            <person name="Moloney N.M."/>
            <person name="Sperisen C."/>
            <person name="Kredics L."/>
            <person name="Vagvoelgyi C."/>
            <person name="Patrignani A."/>
            <person name="Fitzpatrick D."/>
            <person name="Nagy I."/>
            <person name="Doyle S."/>
            <person name="Anderson J.B."/>
            <person name="Grigoriev I.V."/>
            <person name="Gueldener U."/>
            <person name="Muensterkoetter M."/>
            <person name="Nagy L.G."/>
        </authorList>
    </citation>
    <scope>NUCLEOTIDE SEQUENCE [LARGE SCALE GENOMIC DNA]</scope>
    <source>
        <strain evidence="2">28-4</strain>
    </source>
</reference>
<proteinExistence type="predicted"/>
<evidence type="ECO:0000313" key="2">
    <source>
        <dbReference type="Proteomes" id="UP000218334"/>
    </source>
</evidence>
<evidence type="ECO:0000313" key="1">
    <source>
        <dbReference type="EMBL" id="PBK60539.1"/>
    </source>
</evidence>
<dbReference type="EMBL" id="KZ293485">
    <property type="protein sequence ID" value="PBK60539.1"/>
    <property type="molecule type" value="Genomic_DNA"/>
</dbReference>
<keyword evidence="2" id="KW-1185">Reference proteome</keyword>
<name>A0A2H3ANY4_9AGAR</name>
<gene>
    <name evidence="1" type="ORF">ARMSODRAFT_982206</name>
</gene>
<dbReference type="AlphaFoldDB" id="A0A2H3ANY4"/>
<protein>
    <submittedName>
        <fullName evidence="1">Uncharacterized protein</fullName>
    </submittedName>
</protein>
<sequence>MYNVSKTVVTAHRNKAQFIFSFNQAPGKAALQRATPALYGVTVESPCFEGAEILPQPECGDTEGTREANHAAHFCSTALKAREFRGSVYGCRKDLALSICPLGASFGGTILPSTGKVIGQGMGSSGDVRQNFHRCFCSTIFSVLHIRDHCINRQRENMVKIVKAAKSSSQSQGHVRSVDTSRFFPCLWCLLSGRRGFPVYTRLQVTRAATHPEQYRLYATAEKPVPTFFYGEVRGAPLAGVMSDQTTGSSRA</sequence>
<organism evidence="1 2">
    <name type="scientific">Armillaria solidipes</name>
    <dbReference type="NCBI Taxonomy" id="1076256"/>
    <lineage>
        <taxon>Eukaryota</taxon>
        <taxon>Fungi</taxon>
        <taxon>Dikarya</taxon>
        <taxon>Basidiomycota</taxon>
        <taxon>Agaricomycotina</taxon>
        <taxon>Agaricomycetes</taxon>
        <taxon>Agaricomycetidae</taxon>
        <taxon>Agaricales</taxon>
        <taxon>Marasmiineae</taxon>
        <taxon>Physalacriaceae</taxon>
        <taxon>Armillaria</taxon>
    </lineage>
</organism>
<dbReference type="Proteomes" id="UP000218334">
    <property type="component" value="Unassembled WGS sequence"/>
</dbReference>